<reference evidence="4 5" key="1">
    <citation type="submission" date="2018-08" db="EMBL/GenBank/DDBJ databases">
        <title>Draft genome sequence of Psychrilyobacter sp. strain SD5 isolated from Black Sea water.</title>
        <authorList>
            <person name="Yadav S."/>
            <person name="Villanueva L."/>
            <person name="Damste J.S.S."/>
        </authorList>
    </citation>
    <scope>NUCLEOTIDE SEQUENCE [LARGE SCALE GENOMIC DNA]</scope>
    <source>
        <strain evidence="4 5">SD5</strain>
    </source>
</reference>
<keyword evidence="5" id="KW-1185">Reference proteome</keyword>
<dbReference type="InterPro" id="IPR027417">
    <property type="entry name" value="P-loop_NTPase"/>
</dbReference>
<dbReference type="PROSITE" id="PS50893">
    <property type="entry name" value="ABC_TRANSPORTER_2"/>
    <property type="match status" value="2"/>
</dbReference>
<name>A0ABX9KHD2_9FUSO</name>
<comment type="caution">
    <text evidence="4">The sequence shown here is derived from an EMBL/GenBank/DDBJ whole genome shotgun (WGS) entry which is preliminary data.</text>
</comment>
<dbReference type="PANTHER" id="PTHR43790:SF4">
    <property type="entry name" value="GUANOSINE IMPORT ATP-BINDING PROTEIN NUPO"/>
    <property type="match status" value="1"/>
</dbReference>
<dbReference type="InterPro" id="IPR050107">
    <property type="entry name" value="ABC_carbohydrate_import_ATPase"/>
</dbReference>
<evidence type="ECO:0000259" key="3">
    <source>
        <dbReference type="PROSITE" id="PS50893"/>
    </source>
</evidence>
<dbReference type="GO" id="GO:0005524">
    <property type="term" value="F:ATP binding"/>
    <property type="evidence" value="ECO:0007669"/>
    <property type="project" value="UniProtKB-KW"/>
</dbReference>
<dbReference type="InterPro" id="IPR003439">
    <property type="entry name" value="ABC_transporter-like_ATP-bd"/>
</dbReference>
<dbReference type="Proteomes" id="UP000263486">
    <property type="component" value="Unassembled WGS sequence"/>
</dbReference>
<dbReference type="Pfam" id="PF00005">
    <property type="entry name" value="ABC_tran"/>
    <property type="match status" value="2"/>
</dbReference>
<keyword evidence="1" id="KW-0547">Nucleotide-binding</keyword>
<dbReference type="RefSeq" id="WP_114642255.1">
    <property type="nucleotide sequence ID" value="NZ_JAACIO010000012.1"/>
</dbReference>
<dbReference type="InterPro" id="IPR017871">
    <property type="entry name" value="ABC_transporter-like_CS"/>
</dbReference>
<proteinExistence type="predicted"/>
<keyword evidence="2 4" id="KW-0067">ATP-binding</keyword>
<accession>A0ABX9KHD2</accession>
<dbReference type="SUPFAM" id="SSF52540">
    <property type="entry name" value="P-loop containing nucleoside triphosphate hydrolases"/>
    <property type="match status" value="2"/>
</dbReference>
<evidence type="ECO:0000256" key="2">
    <source>
        <dbReference type="ARBA" id="ARBA00022840"/>
    </source>
</evidence>
<sequence>MSELLLKIENLSKSFGENCVLKDINISINKGEIIGLVGENGAGKSTLMKTIFGMPVIRETGGYGGSIKFEGKEIDFKSPFDALEAGIGMVHQEFSLIPGFEATENIVLNRESTKNSFLEILFGDRIKQLDSLEMEARAGIAVGHLGVKMDPKTIIKEMPVAHKQFTEIAREIERENTKLLVLDEPTAVLTESEAEILLQTMKRLANEGISIVFITHRLNEIMEISDKVVVLRDGVLIKEIETKKTSSHEITEWMIGRSFSESETVKKAAQNKEVLLELDKLWVDMPGETVKKLDLKVYKGEILGIGGMAGQGKLGIANGVMGLYTTGGEITFRGEKLKLNQPKLPLEKGIFLVSEDRKGVGLLLDGTIEDNIAYSAIQIKDEFIKRYLGGLVEWVDEKNVEKNALEYIKKLEIRCMSSKQTAGELSGGNQQKVCLAKAFTMKPELLMVSEPTRGIDVGAKKLVLETLREYNEKYGTTIIITSSELEELRGISDRIAIITEGKVAGILPPEADIIKFGELMVGIGGDSELKELREIREGVAAITAGILPPEADKIKIGELMIGIEGTDSELEELRGTDGKN</sequence>
<dbReference type="SMART" id="SM00382">
    <property type="entry name" value="AAA"/>
    <property type="match status" value="2"/>
</dbReference>
<dbReference type="Gene3D" id="3.40.50.300">
    <property type="entry name" value="P-loop containing nucleotide triphosphate hydrolases"/>
    <property type="match status" value="2"/>
</dbReference>
<gene>
    <name evidence="4" type="ORF">DYH56_07550</name>
</gene>
<evidence type="ECO:0000313" key="4">
    <source>
        <dbReference type="EMBL" id="REI41278.1"/>
    </source>
</evidence>
<dbReference type="CDD" id="cd03215">
    <property type="entry name" value="ABC_Carb_Monos_II"/>
    <property type="match status" value="1"/>
</dbReference>
<dbReference type="PROSITE" id="PS00211">
    <property type="entry name" value="ABC_TRANSPORTER_1"/>
    <property type="match status" value="1"/>
</dbReference>
<organism evidence="4 5">
    <name type="scientific">Psychrilyobacter piezotolerans</name>
    <dbReference type="NCBI Taxonomy" id="2293438"/>
    <lineage>
        <taxon>Bacteria</taxon>
        <taxon>Fusobacteriati</taxon>
        <taxon>Fusobacteriota</taxon>
        <taxon>Fusobacteriia</taxon>
        <taxon>Fusobacteriales</taxon>
        <taxon>Fusobacteriaceae</taxon>
        <taxon>Psychrilyobacter</taxon>
    </lineage>
</organism>
<evidence type="ECO:0000256" key="1">
    <source>
        <dbReference type="ARBA" id="ARBA00022741"/>
    </source>
</evidence>
<feature type="domain" description="ABC transporter" evidence="3">
    <location>
        <begin position="6"/>
        <end position="258"/>
    </location>
</feature>
<evidence type="ECO:0000313" key="5">
    <source>
        <dbReference type="Proteomes" id="UP000263486"/>
    </source>
</evidence>
<dbReference type="EMBL" id="QUAJ01000011">
    <property type="protein sequence ID" value="REI41278.1"/>
    <property type="molecule type" value="Genomic_DNA"/>
</dbReference>
<dbReference type="CDD" id="cd03216">
    <property type="entry name" value="ABC_Carb_Monos_I"/>
    <property type="match status" value="1"/>
</dbReference>
<dbReference type="PANTHER" id="PTHR43790">
    <property type="entry name" value="CARBOHYDRATE TRANSPORT ATP-BINDING PROTEIN MG119-RELATED"/>
    <property type="match status" value="1"/>
</dbReference>
<feature type="domain" description="ABC transporter" evidence="3">
    <location>
        <begin position="269"/>
        <end position="525"/>
    </location>
</feature>
<dbReference type="InterPro" id="IPR003593">
    <property type="entry name" value="AAA+_ATPase"/>
</dbReference>
<protein>
    <submittedName>
        <fullName evidence="4">ATP-binding cassette domain-containing protein</fullName>
    </submittedName>
</protein>